<dbReference type="InterPro" id="IPR013976">
    <property type="entry name" value="HDOD"/>
</dbReference>
<dbReference type="Pfam" id="PF08668">
    <property type="entry name" value="HDOD"/>
    <property type="match status" value="1"/>
</dbReference>
<gene>
    <name evidence="2" type="ORF">FHQ18_01690</name>
</gene>
<reference evidence="2 3" key="1">
    <citation type="submission" date="2019-06" db="EMBL/GenBank/DDBJ databases">
        <title>Genomic insights into carbon and energy metabolism of Deferribacter autotrophicus revealed new metabolic traits in the phylum Deferribacteres.</title>
        <authorList>
            <person name="Slobodkin A.I."/>
            <person name="Slobodkina G.B."/>
            <person name="Allioux M."/>
            <person name="Alain K."/>
            <person name="Jebbar M."/>
            <person name="Shadrin V."/>
            <person name="Kublanov I.V."/>
            <person name="Toshchakov S.V."/>
            <person name="Bonch-Osmolovskaya E.A."/>
        </authorList>
    </citation>
    <scope>NUCLEOTIDE SEQUENCE [LARGE SCALE GENOMIC DNA]</scope>
    <source>
        <strain evidence="2 3">SL50</strain>
    </source>
</reference>
<dbReference type="InterPro" id="IPR052340">
    <property type="entry name" value="RNase_Y/CdgJ"/>
</dbReference>
<comment type="caution">
    <text evidence="2">The sequence shown here is derived from an EMBL/GenBank/DDBJ whole genome shotgun (WGS) entry which is preliminary data.</text>
</comment>
<dbReference type="OrthoDB" id="355331at2"/>
<dbReference type="Proteomes" id="UP000322876">
    <property type="component" value="Unassembled WGS sequence"/>
</dbReference>
<dbReference type="Gene3D" id="1.10.3210.10">
    <property type="entry name" value="Hypothetical protein af1432"/>
    <property type="match status" value="1"/>
</dbReference>
<accession>A0A5A8F6S7</accession>
<dbReference type="InterPro" id="IPR003607">
    <property type="entry name" value="HD/PDEase_dom"/>
</dbReference>
<feature type="domain" description="HDOD" evidence="1">
    <location>
        <begin position="16"/>
        <end position="210"/>
    </location>
</feature>
<keyword evidence="3" id="KW-1185">Reference proteome</keyword>
<dbReference type="SUPFAM" id="SSF109604">
    <property type="entry name" value="HD-domain/PDEase-like"/>
    <property type="match status" value="1"/>
</dbReference>
<evidence type="ECO:0000313" key="3">
    <source>
        <dbReference type="Proteomes" id="UP000322876"/>
    </source>
</evidence>
<name>A0A5A8F6S7_9BACT</name>
<evidence type="ECO:0000259" key="1">
    <source>
        <dbReference type="PROSITE" id="PS51833"/>
    </source>
</evidence>
<dbReference type="InterPro" id="IPR006675">
    <property type="entry name" value="HDIG_dom"/>
</dbReference>
<dbReference type="SMART" id="SM00471">
    <property type="entry name" value="HDc"/>
    <property type="match status" value="1"/>
</dbReference>
<protein>
    <submittedName>
        <fullName evidence="2">HDOD domain-containing protein</fullName>
    </submittedName>
</protein>
<evidence type="ECO:0000313" key="2">
    <source>
        <dbReference type="EMBL" id="KAA0259188.1"/>
    </source>
</evidence>
<dbReference type="PANTHER" id="PTHR33525:SF3">
    <property type="entry name" value="RIBONUCLEASE Y"/>
    <property type="match status" value="1"/>
</dbReference>
<sequence>MMKFDSSVILEKVKDIPPLPQIASKILAVMNSKDYSISEVVYYASKDVALTAEILKVANSAIFSPRDEIKDLRHAIVILGEKNLKSLLAALSMKSYFYKNEPKKDLANKIWEHSLSVAIMARLLSQHVTDVDSSEAFLLGILHDIGKVILLLTTEFYEEIVTIARKTNVNICEIESNLIGFNHAEIGGYVLKEWKLPRTYYEKVYYHHDVTEYNDKMIALLGVSNYLVNTKGIGLNLSDEVVFEKGMSILNLDNDTINGVVETFSEIYEMERKIFTGD</sequence>
<proteinExistence type="predicted"/>
<dbReference type="AlphaFoldDB" id="A0A5A8F6S7"/>
<dbReference type="PROSITE" id="PS51833">
    <property type="entry name" value="HDOD"/>
    <property type="match status" value="1"/>
</dbReference>
<dbReference type="PANTHER" id="PTHR33525">
    <property type="match status" value="1"/>
</dbReference>
<dbReference type="EMBL" id="VFJB01000002">
    <property type="protein sequence ID" value="KAA0259188.1"/>
    <property type="molecule type" value="Genomic_DNA"/>
</dbReference>
<organism evidence="2 3">
    <name type="scientific">Deferribacter autotrophicus</name>
    <dbReference type="NCBI Taxonomy" id="500465"/>
    <lineage>
        <taxon>Bacteria</taxon>
        <taxon>Pseudomonadati</taxon>
        <taxon>Deferribacterota</taxon>
        <taxon>Deferribacteres</taxon>
        <taxon>Deferribacterales</taxon>
        <taxon>Deferribacteraceae</taxon>
        <taxon>Deferribacter</taxon>
    </lineage>
</organism>
<dbReference type="NCBIfam" id="TIGR00277">
    <property type="entry name" value="HDIG"/>
    <property type="match status" value="1"/>
</dbReference>